<comment type="caution">
    <text evidence="1">The sequence shown here is derived from an EMBL/GenBank/DDBJ whole genome shotgun (WGS) entry which is preliminary data.</text>
</comment>
<accession>A0ACB9ZNS4</accession>
<gene>
    <name evidence="1" type="ORF">M9H77_34688</name>
</gene>
<dbReference type="Proteomes" id="UP001060085">
    <property type="component" value="Linkage Group LG08"/>
</dbReference>
<keyword evidence="2" id="KW-1185">Reference proteome</keyword>
<evidence type="ECO:0000313" key="1">
    <source>
        <dbReference type="EMBL" id="KAI5648683.1"/>
    </source>
</evidence>
<dbReference type="EMBL" id="CM044708">
    <property type="protein sequence ID" value="KAI5648683.1"/>
    <property type="molecule type" value="Genomic_DNA"/>
</dbReference>
<sequence>MSSTSSSKVWLDGSSARLAIRVSLEICKFEKARSIGSGGKESEIGEGLIMILGLLRSWRSLGRRLLRLEFEEMGLGLCKLECMYGSKVGIRLKSRGKEYGSLPFGFSGMGKGRGFCEAAECGYEPRRERWRNQPHLRLSLSMGSFERLFSALNRGVGKVTRNIFAYSGVIELLSPIFQA</sequence>
<name>A0ACB9ZNS4_CATRO</name>
<proteinExistence type="predicted"/>
<organism evidence="1 2">
    <name type="scientific">Catharanthus roseus</name>
    <name type="common">Madagascar periwinkle</name>
    <name type="synonym">Vinca rosea</name>
    <dbReference type="NCBI Taxonomy" id="4058"/>
    <lineage>
        <taxon>Eukaryota</taxon>
        <taxon>Viridiplantae</taxon>
        <taxon>Streptophyta</taxon>
        <taxon>Embryophyta</taxon>
        <taxon>Tracheophyta</taxon>
        <taxon>Spermatophyta</taxon>
        <taxon>Magnoliopsida</taxon>
        <taxon>eudicotyledons</taxon>
        <taxon>Gunneridae</taxon>
        <taxon>Pentapetalae</taxon>
        <taxon>asterids</taxon>
        <taxon>lamiids</taxon>
        <taxon>Gentianales</taxon>
        <taxon>Apocynaceae</taxon>
        <taxon>Rauvolfioideae</taxon>
        <taxon>Vinceae</taxon>
        <taxon>Catharanthinae</taxon>
        <taxon>Catharanthus</taxon>
    </lineage>
</organism>
<evidence type="ECO:0000313" key="2">
    <source>
        <dbReference type="Proteomes" id="UP001060085"/>
    </source>
</evidence>
<reference evidence="2" key="1">
    <citation type="journal article" date="2023" name="Nat. Plants">
        <title>Single-cell RNA sequencing provides a high-resolution roadmap for understanding the multicellular compartmentation of specialized metabolism.</title>
        <authorList>
            <person name="Sun S."/>
            <person name="Shen X."/>
            <person name="Li Y."/>
            <person name="Li Y."/>
            <person name="Wang S."/>
            <person name="Li R."/>
            <person name="Zhang H."/>
            <person name="Shen G."/>
            <person name="Guo B."/>
            <person name="Wei J."/>
            <person name="Xu J."/>
            <person name="St-Pierre B."/>
            <person name="Chen S."/>
            <person name="Sun C."/>
        </authorList>
    </citation>
    <scope>NUCLEOTIDE SEQUENCE [LARGE SCALE GENOMIC DNA]</scope>
</reference>
<protein>
    <submittedName>
        <fullName evidence="1">Uncharacterized protein</fullName>
    </submittedName>
</protein>